<dbReference type="Gene3D" id="1.10.10.60">
    <property type="entry name" value="Homeodomain-like"/>
    <property type="match status" value="1"/>
</dbReference>
<dbReference type="AlphaFoldDB" id="A0A375FP82"/>
<evidence type="ECO:0000259" key="4">
    <source>
        <dbReference type="PROSITE" id="PS01124"/>
    </source>
</evidence>
<dbReference type="Proteomes" id="UP000256862">
    <property type="component" value="Plasmid CO2235_mp"/>
</dbReference>
<keyword evidence="3" id="KW-0804">Transcription</keyword>
<evidence type="ECO:0000256" key="2">
    <source>
        <dbReference type="ARBA" id="ARBA00023125"/>
    </source>
</evidence>
<evidence type="ECO:0000256" key="3">
    <source>
        <dbReference type="ARBA" id="ARBA00023163"/>
    </source>
</evidence>
<protein>
    <submittedName>
        <fullName evidence="5">AraC family transcriptional regulator</fullName>
    </submittedName>
    <submittedName>
        <fullName evidence="6">Transcriptional regulator, AraC family</fullName>
    </submittedName>
</protein>
<dbReference type="PANTHER" id="PTHR47894">
    <property type="entry name" value="HTH-TYPE TRANSCRIPTIONAL REGULATOR GADX"/>
    <property type="match status" value="1"/>
</dbReference>
<organism evidence="6 8">
    <name type="scientific">Cupriavidus oxalaticus</name>
    <dbReference type="NCBI Taxonomy" id="96344"/>
    <lineage>
        <taxon>Bacteria</taxon>
        <taxon>Pseudomonadati</taxon>
        <taxon>Pseudomonadota</taxon>
        <taxon>Betaproteobacteria</taxon>
        <taxon>Burkholderiales</taxon>
        <taxon>Burkholderiaceae</taxon>
        <taxon>Cupriavidus</taxon>
    </lineage>
</organism>
<dbReference type="GO" id="GO:0005829">
    <property type="term" value="C:cytosol"/>
    <property type="evidence" value="ECO:0007669"/>
    <property type="project" value="TreeGrafter"/>
</dbReference>
<dbReference type="PANTHER" id="PTHR47894:SF4">
    <property type="entry name" value="HTH-TYPE TRANSCRIPTIONAL REGULATOR GADX"/>
    <property type="match status" value="1"/>
</dbReference>
<dbReference type="GeneID" id="303489122"/>
<keyword evidence="2" id="KW-0238">DNA-binding</keyword>
<feature type="domain" description="HTH araC/xylS-type" evidence="4">
    <location>
        <begin position="232"/>
        <end position="330"/>
    </location>
</feature>
<dbReference type="OrthoDB" id="6506763at2"/>
<evidence type="ECO:0000313" key="9">
    <source>
        <dbReference type="Proteomes" id="UP000623307"/>
    </source>
</evidence>
<dbReference type="Pfam" id="PF12833">
    <property type="entry name" value="HTH_18"/>
    <property type="match status" value="1"/>
</dbReference>
<dbReference type="InterPro" id="IPR018060">
    <property type="entry name" value="HTH_AraC"/>
</dbReference>
<name>A0A375FP82_9BURK</name>
<geneLocation type="plasmid" evidence="8">
    <name>co2235_mp</name>
</geneLocation>
<evidence type="ECO:0000313" key="5">
    <source>
        <dbReference type="EMBL" id="QRQ90300.1"/>
    </source>
</evidence>
<dbReference type="EMBL" id="OGUS01000084">
    <property type="protein sequence ID" value="SPC07706.1"/>
    <property type="molecule type" value="Genomic_DNA"/>
</dbReference>
<evidence type="ECO:0000256" key="1">
    <source>
        <dbReference type="ARBA" id="ARBA00023015"/>
    </source>
</evidence>
<dbReference type="PROSITE" id="PS01124">
    <property type="entry name" value="HTH_ARAC_FAMILY_2"/>
    <property type="match status" value="1"/>
</dbReference>
<gene>
    <name evidence="7" type="ORF">CO2235_MP80342</name>
    <name evidence="6" type="ORF">CO2235_U770148</name>
    <name evidence="5" type="ORF">JTE92_06295</name>
</gene>
<reference evidence="8" key="2">
    <citation type="submission" date="2018-01" db="EMBL/GenBank/DDBJ databases">
        <authorList>
            <person name="Gaut B.S."/>
            <person name="Morton B.R."/>
            <person name="Clegg M.T."/>
            <person name="Duvall M.R."/>
        </authorList>
    </citation>
    <scope>NUCLEOTIDE SEQUENCE [LARGE SCALE GENOMIC DNA]</scope>
</reference>
<accession>A0A375FP82</accession>
<dbReference type="InterPro" id="IPR032687">
    <property type="entry name" value="AraC-type_N"/>
</dbReference>
<evidence type="ECO:0000313" key="8">
    <source>
        <dbReference type="Proteomes" id="UP000256862"/>
    </source>
</evidence>
<reference evidence="6 8" key="1">
    <citation type="submission" date="2018-01" db="EMBL/GenBank/DDBJ databases">
        <authorList>
            <person name="Clerissi C."/>
        </authorList>
    </citation>
    <scope>NUCLEOTIDE SEQUENCE</scope>
    <source>
        <strain evidence="6">Cupriavidus oxalaticus LMG 2235</strain>
        <plasmid evidence="8">co2235_mp</plasmid>
    </source>
</reference>
<dbReference type="GO" id="GO:0000976">
    <property type="term" value="F:transcription cis-regulatory region binding"/>
    <property type="evidence" value="ECO:0007669"/>
    <property type="project" value="TreeGrafter"/>
</dbReference>
<dbReference type="RefSeq" id="WP_063239282.1">
    <property type="nucleotide sequence ID" value="NZ_CP069809.1"/>
</dbReference>
<evidence type="ECO:0000313" key="6">
    <source>
        <dbReference type="EMBL" id="SPC07706.1"/>
    </source>
</evidence>
<keyword evidence="9" id="KW-1185">Reference proteome</keyword>
<sequence>MSTLLQHVNLTEFVDVARQLGLDPYRQLRQAGISPTALVDPEMRVPAKSVMQLLEDSAQLAGLEDLGLRVAETRQLTTQGPLWTVMREGATLRDALDAMARYLHLLNEGIDLRIETVGDAALVRLELLVSVEGSMRQSTEFVICLWFRLFKLLVGTAWKPRSVCFTHAAPASLATHRRVFGVPVRFRQDFDGIVLAASDLDVAGAASDPALGRHAREFLDIKLAQSGPAMPAKVRKLVFALLPTGECGAEQVARQLGIDRKTMHRHLAAYGQNYLAVVDAVRVDLVTRYVKNSERPLSEVAILMGFSSLSAFSRWFSMRFGCSVSAWRRQAPAAENTR</sequence>
<evidence type="ECO:0000313" key="7">
    <source>
        <dbReference type="EMBL" id="SPC24462.1"/>
    </source>
</evidence>
<dbReference type="GO" id="GO:0003700">
    <property type="term" value="F:DNA-binding transcription factor activity"/>
    <property type="evidence" value="ECO:0007669"/>
    <property type="project" value="InterPro"/>
</dbReference>
<keyword evidence="1" id="KW-0805">Transcription regulation</keyword>
<dbReference type="EMBL" id="CP069811">
    <property type="protein sequence ID" value="QRQ90300.1"/>
    <property type="molecule type" value="Genomic_DNA"/>
</dbReference>
<dbReference type="InterPro" id="IPR009057">
    <property type="entry name" value="Homeodomain-like_sf"/>
</dbReference>
<dbReference type="Pfam" id="PF12625">
    <property type="entry name" value="Arabinose_bd"/>
    <property type="match status" value="1"/>
</dbReference>
<proteinExistence type="predicted"/>
<dbReference type="SMART" id="SM00342">
    <property type="entry name" value="HTH_ARAC"/>
    <property type="match status" value="1"/>
</dbReference>
<dbReference type="SUPFAM" id="SSF46689">
    <property type="entry name" value="Homeodomain-like"/>
    <property type="match status" value="1"/>
</dbReference>
<reference evidence="5 9" key="3">
    <citation type="submission" date="2021-02" db="EMBL/GenBank/DDBJ databases">
        <title>Complete Genome Sequence of Cupriavidus oxalaticus Strain Ox1, a Soil Oxalate-Degrading Species.</title>
        <authorList>
            <person name="Palmieri F."/>
            <person name="Udriet P."/>
            <person name="Deuasquier M."/>
            <person name="Beaudoing E."/>
            <person name="Johnson S.L."/>
            <person name="Davenport K.W."/>
            <person name="Chain P.S."/>
            <person name="Bindschedler S."/>
            <person name="Junier P."/>
        </authorList>
    </citation>
    <scope>NUCLEOTIDE SEQUENCE [LARGE SCALE GENOMIC DNA]</scope>
    <source>
        <strain evidence="5 9">Ox1</strain>
    </source>
</reference>
<dbReference type="Proteomes" id="UP000623307">
    <property type="component" value="Chromosome 1"/>
</dbReference>
<dbReference type="EMBL" id="OGUS01000143">
    <property type="protein sequence ID" value="SPC24462.1"/>
    <property type="molecule type" value="Genomic_DNA"/>
</dbReference>